<evidence type="ECO:0000313" key="2">
    <source>
        <dbReference type="Proteomes" id="UP000515146"/>
    </source>
</evidence>
<accession>A0A6P6YHY4</accession>
<name>A0A6P6YHY4_DERPT</name>
<feature type="compositionally biased region" description="Basic residues" evidence="1">
    <location>
        <begin position="55"/>
        <end position="67"/>
    </location>
</feature>
<gene>
    <name evidence="3" type="primary">LOC113798168</name>
</gene>
<dbReference type="InParanoid" id="A0A6P6YHY4"/>
<feature type="compositionally biased region" description="Basic and acidic residues" evidence="1">
    <location>
        <begin position="75"/>
        <end position="86"/>
    </location>
</feature>
<dbReference type="AlphaFoldDB" id="A0A6P6YHY4"/>
<dbReference type="KEGG" id="dpte:113798168"/>
<organism evidence="2 3">
    <name type="scientific">Dermatophagoides pteronyssinus</name>
    <name type="common">European house dust mite</name>
    <dbReference type="NCBI Taxonomy" id="6956"/>
    <lineage>
        <taxon>Eukaryota</taxon>
        <taxon>Metazoa</taxon>
        <taxon>Ecdysozoa</taxon>
        <taxon>Arthropoda</taxon>
        <taxon>Chelicerata</taxon>
        <taxon>Arachnida</taxon>
        <taxon>Acari</taxon>
        <taxon>Acariformes</taxon>
        <taxon>Sarcoptiformes</taxon>
        <taxon>Astigmata</taxon>
        <taxon>Psoroptidia</taxon>
        <taxon>Analgoidea</taxon>
        <taxon>Pyroglyphidae</taxon>
        <taxon>Dermatophagoidinae</taxon>
        <taxon>Dermatophagoides</taxon>
    </lineage>
</organism>
<dbReference type="Proteomes" id="UP000515146">
    <property type="component" value="Unplaced"/>
</dbReference>
<evidence type="ECO:0000256" key="1">
    <source>
        <dbReference type="SAM" id="MobiDB-lite"/>
    </source>
</evidence>
<dbReference type="RefSeq" id="XP_027204459.1">
    <property type="nucleotide sequence ID" value="XM_027348658.1"/>
</dbReference>
<sequence length="175" mass="21392">MYNLTTSLKNLEFIINIIEPMLENSSEIEQLYRINQKYIDDINNYYEPNIIVNKKGRKRKRGRKKKQLLLLNSDRQPEQQHQQEPKRIYRRRKFPESDRKTRKRFKIDENHNEKQLIKSTPRLTSAGLNLDIYENDDEIRKFSCVNRTMKRNDLSSRYLTRLLFPKIFPNENWPF</sequence>
<reference evidence="3" key="1">
    <citation type="submission" date="2025-08" db="UniProtKB">
        <authorList>
            <consortium name="RefSeq"/>
        </authorList>
    </citation>
    <scope>IDENTIFICATION</scope>
    <source>
        <strain evidence="3">Airmid</strain>
    </source>
</reference>
<proteinExistence type="predicted"/>
<evidence type="ECO:0000313" key="3">
    <source>
        <dbReference type="RefSeq" id="XP_027204459.1"/>
    </source>
</evidence>
<feature type="region of interest" description="Disordered" evidence="1">
    <location>
        <begin position="55"/>
        <end position="86"/>
    </location>
</feature>
<protein>
    <submittedName>
        <fullName evidence="3">Uncharacterized protein LOC113798168</fullName>
    </submittedName>
</protein>
<keyword evidence="2" id="KW-1185">Reference proteome</keyword>